<dbReference type="AlphaFoldDB" id="A0A0N0VHM3"/>
<feature type="region of interest" description="Disordered" evidence="1">
    <location>
        <begin position="815"/>
        <end position="840"/>
    </location>
</feature>
<feature type="region of interest" description="Disordered" evidence="1">
    <location>
        <begin position="634"/>
        <end position="664"/>
    </location>
</feature>
<name>A0A0N0VHM3_LEPPY</name>
<protein>
    <submittedName>
        <fullName evidence="2">Uncharacterized protein</fullName>
    </submittedName>
</protein>
<dbReference type="OrthoDB" id="266308at2759"/>
<evidence type="ECO:0000256" key="1">
    <source>
        <dbReference type="SAM" id="MobiDB-lite"/>
    </source>
</evidence>
<feature type="region of interest" description="Disordered" evidence="1">
    <location>
        <begin position="530"/>
        <end position="555"/>
    </location>
</feature>
<evidence type="ECO:0000313" key="2">
    <source>
        <dbReference type="EMBL" id="KPA85624.1"/>
    </source>
</evidence>
<feature type="compositionally biased region" description="Polar residues" evidence="1">
    <location>
        <begin position="818"/>
        <end position="840"/>
    </location>
</feature>
<comment type="caution">
    <text evidence="2">The sequence shown here is derived from an EMBL/GenBank/DDBJ whole genome shotgun (WGS) entry which is preliminary data.</text>
</comment>
<dbReference type="GeneID" id="26900326"/>
<feature type="compositionally biased region" description="Low complexity" evidence="1">
    <location>
        <begin position="398"/>
        <end position="417"/>
    </location>
</feature>
<proteinExistence type="predicted"/>
<dbReference type="RefSeq" id="XP_015664063.1">
    <property type="nucleotide sequence ID" value="XM_015796055.1"/>
</dbReference>
<sequence>MEFSPIVAGVNRGADQSRSASSSFVNKTLPPPCIAALSSLAPSLVGGLTTASVASAVTTFTADSDASHVDTMCSCAFDAEDEFADPHTGAHHTQDSTRTSLPVAAQAIVTAQLRTQQPHATARVIQLPGPFAEHADDTLTLSPLACGSSHLCCGPPLLVPSDDAQRAMSAANFLEDDISPRKTDLPGEVLPALSPEETALLGSGARCIRVPSTFAYPPSMAETTEAGAAVPFSLTTAVAVCSPTCSTTLPFSPAAHRSRSFDAPLPNCSAYERRSSCSEYLAAHPDGAPKLPQRRQSTFDPSESNVTLSALTTPLASTPAHVASASTRISEESVDGLPSPCRRSSPRSPSDHGIPVITATAATTAGKQQTGDTLPRVISLDAVTTPSRTRSRPALTPATTGLQGAATSTTGSTGASTTMTSVTYTRKNVSLGALDFYGNPVTSLSTLLAQISVRSGDRDELELRHQAQQQQQQQQQQKTTLSMQNLKAHTQQVGVISPEDKIKRLRVRSDTAAPITSLLRRRRVSCPVSRITAGGASPTHPIVTGSSSGNASNPGSRSQVGCLKEVLQECNFLCINDVINAIAETQAHELREAQQQLEGADCTNAAGTTSVVEASTNAAATDGGLTLGTVTMPAAAPRPPSLRRTASPPPSAWSEDGSSPLTRGTTAVSFSGGATNALLPGADGIDPQHALCLAAAITEVSLNLERSSEVSSCASNVAATMLSVQRPHFLRAVSGRAAACCMGEGTTPSVTSGSLPYVTSDAPVAVSHTSTVVTPVQLRRTDSYSSRAPSTPAEVSSPYTSAFAVFPDDPLEHKVRRNSSSEAITEASQSSTSARSEVNPTALSQTAQSIGVAPTGSSSAAKKVSGTAAAAVAAEVTTAFERERCTGRNAHHSCSPWLVLTGRYVPNWHGLSDAVEETTTQTGSVTQRQGAASMSGNAPFISPVKALPPRRDDDDCLSKGIIGYLEELGEGAVTVTGGSLQKPTGTSSSATEKRVMINCVACAPFADELTTVRELRKWAKCVAQQEILPPSTDTEVTT</sequence>
<feature type="compositionally biased region" description="Low complexity" evidence="1">
    <location>
        <begin position="338"/>
        <end position="348"/>
    </location>
</feature>
<reference evidence="2 3" key="1">
    <citation type="submission" date="2015-07" db="EMBL/GenBank/DDBJ databases">
        <title>High-quality genome of monoxenous trypanosomatid Leptomonas pyrrhocoris.</title>
        <authorList>
            <person name="Flegontov P."/>
            <person name="Butenko A."/>
            <person name="Firsov S."/>
            <person name="Vlcek C."/>
            <person name="Logacheva M.D."/>
            <person name="Field M."/>
            <person name="Filatov D."/>
            <person name="Flegontova O."/>
            <person name="Gerasimov E."/>
            <person name="Jackson A.P."/>
            <person name="Kelly S."/>
            <person name="Opperdoes F."/>
            <person name="O'Reilly A."/>
            <person name="Votypka J."/>
            <person name="Yurchenko V."/>
            <person name="Lukes J."/>
        </authorList>
    </citation>
    <scope>NUCLEOTIDE SEQUENCE [LARGE SCALE GENOMIC DNA]</scope>
    <source>
        <strain evidence="2">H10</strain>
    </source>
</reference>
<dbReference type="Proteomes" id="UP000037923">
    <property type="component" value="Unassembled WGS sequence"/>
</dbReference>
<organism evidence="2 3">
    <name type="scientific">Leptomonas pyrrhocoris</name>
    <name type="common">Firebug parasite</name>
    <dbReference type="NCBI Taxonomy" id="157538"/>
    <lineage>
        <taxon>Eukaryota</taxon>
        <taxon>Discoba</taxon>
        <taxon>Euglenozoa</taxon>
        <taxon>Kinetoplastea</taxon>
        <taxon>Metakinetoplastina</taxon>
        <taxon>Trypanosomatida</taxon>
        <taxon>Trypanosomatidae</taxon>
        <taxon>Leishmaniinae</taxon>
        <taxon>Leptomonas</taxon>
    </lineage>
</organism>
<keyword evidence="3" id="KW-1185">Reference proteome</keyword>
<gene>
    <name evidence="2" type="ORF">ABB37_00028</name>
</gene>
<dbReference type="EMBL" id="LGTL01000001">
    <property type="protein sequence ID" value="KPA85624.1"/>
    <property type="molecule type" value="Genomic_DNA"/>
</dbReference>
<feature type="region of interest" description="Disordered" evidence="1">
    <location>
        <begin position="284"/>
        <end position="305"/>
    </location>
</feature>
<evidence type="ECO:0000313" key="3">
    <source>
        <dbReference type="Proteomes" id="UP000037923"/>
    </source>
</evidence>
<dbReference type="VEuPathDB" id="TriTrypDB:LpyrH10_01_0280"/>
<dbReference type="OMA" id="QVGQMAP"/>
<feature type="compositionally biased region" description="Polar residues" evidence="1">
    <location>
        <begin position="294"/>
        <end position="305"/>
    </location>
</feature>
<accession>A0A0N0VHM3</accession>
<feature type="compositionally biased region" description="Low complexity" evidence="1">
    <location>
        <begin position="545"/>
        <end position="555"/>
    </location>
</feature>
<feature type="region of interest" description="Disordered" evidence="1">
    <location>
        <begin position="385"/>
        <end position="417"/>
    </location>
</feature>
<feature type="region of interest" description="Disordered" evidence="1">
    <location>
        <begin position="326"/>
        <end position="354"/>
    </location>
</feature>